<evidence type="ECO:0000256" key="2">
    <source>
        <dbReference type="ARBA" id="ARBA00004922"/>
    </source>
</evidence>
<keyword evidence="9 12" id="KW-0472">Membrane</keyword>
<dbReference type="AlphaFoldDB" id="A0A316U2C1"/>
<keyword evidence="6 12" id="KW-0812">Transmembrane</keyword>
<accession>A0A316U2C1</accession>
<dbReference type="Proteomes" id="UP000245942">
    <property type="component" value="Unassembled WGS sequence"/>
</dbReference>
<feature type="transmembrane region" description="Helical" evidence="12">
    <location>
        <begin position="362"/>
        <end position="382"/>
    </location>
</feature>
<sequence>MSYSRGRSPSLVDLNLALLVPTSALLHVYLSPYTKVEESFNIQALHDWLFLGPSRIGEFDHITFPGPVPRSFIPSIILSALSYPFLLILRVSGQLQTSADVQFYLRCSLALLWSFALLFFIHRIVPRIKIPLLREEAQATHVRLWAQRTLVVMSACQFHLAFWAGRTIPNGLAMPGVIVALALLLPRGLAYERAQLSGLALLIFHAGIYRLELACLLGGCGLYLLHSRVHVWREDTDPHPVESFGKIAAVTQAIVTISAVLTTGLDTVIWRSPKWMVPEFVAAQFNVVEGKSAEWGTSPWHAYFTSSLPKLLSFALPMTAVGSFMILLAVFKPDKQLKPKRPPRGVFSRIDQVKFRELSGSIPLAVFLVLPALHVALLSGLGHKEWRFVAYIVPLLNVLAAVGASAFLSPSSFRGLNRLPKLIKKVLPLVPLVLLALTVGTTTVSTLASRVNYPGGVALARLHAYESNAVDRVHNVHVDVLPAMTGVTLFQSIHLARPASPPLNLPSLLPKEASSGAWIYDKTEDLPLTRGAWAGYTHLLSIYPECQLPLRDENDSPIEDLFEPISTLDTSAVEFAGIYLGRTPQSPTAGKAPGLEWLDVTLPLGLGSVRSFETQGSEDWVRIKGVSFRLGRSGSRGVSVGLKLREGVWICQRKTGVV</sequence>
<feature type="transmembrane region" description="Helical" evidence="12">
    <location>
        <begin position="429"/>
        <end position="448"/>
    </location>
</feature>
<keyword evidence="8 12" id="KW-1133">Transmembrane helix</keyword>
<feature type="chain" id="PRO_5016277632" description="Mannosyltransferase" evidence="13">
    <location>
        <begin position="25"/>
        <end position="658"/>
    </location>
</feature>
<evidence type="ECO:0000256" key="12">
    <source>
        <dbReference type="RuleBase" id="RU363075"/>
    </source>
</evidence>
<evidence type="ECO:0000256" key="10">
    <source>
        <dbReference type="ARBA" id="ARBA00044721"/>
    </source>
</evidence>
<feature type="transmembrane region" description="Helical" evidence="12">
    <location>
        <begin position="202"/>
        <end position="226"/>
    </location>
</feature>
<dbReference type="GO" id="GO:0006487">
    <property type="term" value="P:protein N-linked glycosylation"/>
    <property type="evidence" value="ECO:0007669"/>
    <property type="project" value="TreeGrafter"/>
</dbReference>
<reference evidence="14 15" key="1">
    <citation type="journal article" date="2018" name="Mol. Biol. Evol.">
        <title>Broad Genomic Sampling Reveals a Smut Pathogenic Ancestry of the Fungal Clade Ustilaginomycotina.</title>
        <authorList>
            <person name="Kijpornyongpan T."/>
            <person name="Mondo S.J."/>
            <person name="Barry K."/>
            <person name="Sandor L."/>
            <person name="Lee J."/>
            <person name="Lipzen A."/>
            <person name="Pangilinan J."/>
            <person name="LaButti K."/>
            <person name="Hainaut M."/>
            <person name="Henrissat B."/>
            <person name="Grigoriev I.V."/>
            <person name="Spatafora J.W."/>
            <person name="Aime M.C."/>
        </authorList>
    </citation>
    <scope>NUCLEOTIDE SEQUENCE [LARGE SCALE GENOMIC DNA]</scope>
    <source>
        <strain evidence="14 15">MCA 4718</strain>
    </source>
</reference>
<dbReference type="EMBL" id="KZ819333">
    <property type="protein sequence ID" value="PWN18964.1"/>
    <property type="molecule type" value="Genomic_DNA"/>
</dbReference>
<keyword evidence="7 12" id="KW-0256">Endoplasmic reticulum</keyword>
<dbReference type="GeneID" id="37017093"/>
<evidence type="ECO:0000256" key="6">
    <source>
        <dbReference type="ARBA" id="ARBA00022692"/>
    </source>
</evidence>
<feature type="transmembrane region" description="Helical" evidence="12">
    <location>
        <begin position="388"/>
        <end position="408"/>
    </location>
</feature>
<keyword evidence="15" id="KW-1185">Reference proteome</keyword>
<feature type="transmembrane region" description="Helical" evidence="12">
    <location>
        <begin position="103"/>
        <end position="125"/>
    </location>
</feature>
<feature type="signal peptide" evidence="13">
    <location>
        <begin position="1"/>
        <end position="24"/>
    </location>
</feature>
<dbReference type="InterPro" id="IPR005599">
    <property type="entry name" value="GPI_mannosylTrfase"/>
</dbReference>
<dbReference type="STRING" id="1684307.A0A316U2C1"/>
<feature type="transmembrane region" description="Helical" evidence="12">
    <location>
        <begin position="247"/>
        <end position="270"/>
    </location>
</feature>
<dbReference type="UniPathway" id="UPA00378"/>
<feature type="transmembrane region" description="Helical" evidence="12">
    <location>
        <begin position="172"/>
        <end position="190"/>
    </location>
</feature>
<comment type="similarity">
    <text evidence="3 12">Belongs to the glycosyltransferase 22 family.</text>
</comment>
<organism evidence="14 15">
    <name type="scientific">Pseudomicrostroma glucosiphilum</name>
    <dbReference type="NCBI Taxonomy" id="1684307"/>
    <lineage>
        <taxon>Eukaryota</taxon>
        <taxon>Fungi</taxon>
        <taxon>Dikarya</taxon>
        <taxon>Basidiomycota</taxon>
        <taxon>Ustilaginomycotina</taxon>
        <taxon>Exobasidiomycetes</taxon>
        <taxon>Microstromatales</taxon>
        <taxon>Microstromatales incertae sedis</taxon>
        <taxon>Pseudomicrostroma</taxon>
    </lineage>
</organism>
<evidence type="ECO:0000256" key="7">
    <source>
        <dbReference type="ARBA" id="ARBA00022824"/>
    </source>
</evidence>
<dbReference type="Pfam" id="PF03901">
    <property type="entry name" value="Glyco_transf_22"/>
    <property type="match status" value="1"/>
</dbReference>
<dbReference type="OrthoDB" id="19039at2759"/>
<evidence type="ECO:0000256" key="5">
    <source>
        <dbReference type="ARBA" id="ARBA00022679"/>
    </source>
</evidence>
<comment type="pathway">
    <text evidence="2">Protein modification; protein glycosylation.</text>
</comment>
<name>A0A316U2C1_9BASI</name>
<dbReference type="GO" id="GO:0052917">
    <property type="term" value="F:dol-P-Man:Man(7)GlcNAc(2)-PP-Dol alpha-1,6-mannosyltransferase activity"/>
    <property type="evidence" value="ECO:0007669"/>
    <property type="project" value="UniProtKB-EC"/>
</dbReference>
<evidence type="ECO:0000256" key="9">
    <source>
        <dbReference type="ARBA" id="ARBA00023136"/>
    </source>
</evidence>
<evidence type="ECO:0000256" key="13">
    <source>
        <dbReference type="SAM" id="SignalP"/>
    </source>
</evidence>
<evidence type="ECO:0000256" key="8">
    <source>
        <dbReference type="ARBA" id="ARBA00022989"/>
    </source>
</evidence>
<dbReference type="RefSeq" id="XP_025346124.1">
    <property type="nucleotide sequence ID" value="XM_025495359.1"/>
</dbReference>
<evidence type="ECO:0000256" key="1">
    <source>
        <dbReference type="ARBA" id="ARBA00004477"/>
    </source>
</evidence>
<evidence type="ECO:0000256" key="11">
    <source>
        <dbReference type="ARBA" id="ARBA00048899"/>
    </source>
</evidence>
<comment type="subcellular location">
    <subcellularLocation>
        <location evidence="1 12">Endoplasmic reticulum membrane</location>
        <topology evidence="1 12">Multi-pass membrane protein</topology>
    </subcellularLocation>
</comment>
<evidence type="ECO:0000256" key="4">
    <source>
        <dbReference type="ARBA" id="ARBA00022676"/>
    </source>
</evidence>
<dbReference type="GO" id="GO:0005789">
    <property type="term" value="C:endoplasmic reticulum membrane"/>
    <property type="evidence" value="ECO:0007669"/>
    <property type="project" value="UniProtKB-SubCell"/>
</dbReference>
<comment type="function">
    <text evidence="10">Mannosyltransferase that operates in the biosynthetic pathway of dolichol-linked oligosaccharides, the glycan precursors employed in protein asparagine (N)-glycosylation. The assembly of dolichol-linked oligosaccharides begins on the cytosolic side of the endoplasmic reticulum membrane and finishes in its lumen. The sequential addition of sugars to dolichol pyrophosphate produces dolichol-linked oligosaccharides containing fourteen sugars, including two GlcNAcs, nine mannoses and three glucoses. Once assembled, the oligosaccharide is transferred from the lipid to nascent proteins by oligosaccharyltransferases. In the lumen of the endoplasmic reticulum, adds the eighth mannose residue in an alpha-1,6 linkage onto Man(7)GlcNAc(2)-PP-dolichol to produce Man(8)GlcNAc(2)-PP-dolichol.</text>
</comment>
<keyword evidence="5" id="KW-0808">Transferase</keyword>
<protein>
    <recommendedName>
        <fullName evidence="12">Mannosyltransferase</fullName>
        <ecNumber evidence="12">2.4.1.-</ecNumber>
    </recommendedName>
</protein>
<keyword evidence="4 12" id="KW-0328">Glycosyltransferase</keyword>
<gene>
    <name evidence="14" type="ORF">BCV69DRAFT_54183</name>
</gene>
<evidence type="ECO:0000313" key="14">
    <source>
        <dbReference type="EMBL" id="PWN18964.1"/>
    </source>
</evidence>
<feature type="transmembrane region" description="Helical" evidence="12">
    <location>
        <begin position="72"/>
        <end position="91"/>
    </location>
</feature>
<feature type="transmembrane region" description="Helical" evidence="12">
    <location>
        <begin position="311"/>
        <end position="331"/>
    </location>
</feature>
<dbReference type="PANTHER" id="PTHR22760">
    <property type="entry name" value="GLYCOSYLTRANSFERASE"/>
    <property type="match status" value="1"/>
</dbReference>
<dbReference type="PANTHER" id="PTHR22760:SF1">
    <property type="entry name" value="DOL-P-MAN:MAN(7)GLCNAC(2)-PP-DOL ALPHA-1,6-MANNOSYLTRANSFERASE"/>
    <property type="match status" value="1"/>
</dbReference>
<dbReference type="EC" id="2.4.1.-" evidence="12"/>
<keyword evidence="13" id="KW-0732">Signal</keyword>
<proteinExistence type="inferred from homology"/>
<evidence type="ECO:0000256" key="3">
    <source>
        <dbReference type="ARBA" id="ARBA00007063"/>
    </source>
</evidence>
<comment type="catalytic activity">
    <reaction evidence="11">
        <text>an alpha-D-Man-(1-&gt;2)-alpha-D-Man-(1-&gt;2)-alpha-D-Man-(1-&gt;3)-[alpha-D-Man-(1-&gt;2)-alpha-D-Man-(1-&gt;3)-alpha-D-Man-(1-&gt;6)]-beta-D-Man-(1-&gt;4)-beta-D-GlcNAc-(1-&gt;4)-alpha-D-GlcNAc-diphospho-di-trans,poly-cis-dolichol + a di-trans,poly-cis-dolichyl beta-D-mannosyl phosphate = an alpha-D-Man-(1-&gt;2)-alpha-D-Man-(1-&gt;2)-alpha-D-Man-(1-&gt;3)-[alpha-D-Man-(1-&gt;2)-alpha-D-Man-(1-&gt;3)-[alpha-D-Man-(1-&gt;6)]-alpha-D-Man-(1-&gt;6)]-beta-D-Man-(1-&gt;4)-beta-D-GlcNAc-(1-&gt;4)-alpha-D-GlcNAc-diphospho-di-trans,poly-cis-dolichol + a di-trans,poly-cis-dolichyl phosphate + H(+)</text>
        <dbReference type="Rhea" id="RHEA:29535"/>
        <dbReference type="Rhea" id="RHEA-COMP:19498"/>
        <dbReference type="Rhea" id="RHEA-COMP:19501"/>
        <dbReference type="Rhea" id="RHEA-COMP:19518"/>
        <dbReference type="Rhea" id="RHEA-COMP:19519"/>
        <dbReference type="ChEBI" id="CHEBI:15378"/>
        <dbReference type="ChEBI" id="CHEBI:57683"/>
        <dbReference type="ChEBI" id="CHEBI:58211"/>
        <dbReference type="ChEBI" id="CHEBI:132517"/>
        <dbReference type="ChEBI" id="CHEBI:132519"/>
        <dbReference type="EC" id="2.4.1.260"/>
    </reaction>
    <physiologicalReaction direction="left-to-right" evidence="11">
        <dbReference type="Rhea" id="RHEA:29536"/>
    </physiologicalReaction>
</comment>
<evidence type="ECO:0000313" key="15">
    <source>
        <dbReference type="Proteomes" id="UP000245942"/>
    </source>
</evidence>